<dbReference type="Proteomes" id="UP000199584">
    <property type="component" value="Unassembled WGS sequence"/>
</dbReference>
<keyword evidence="3" id="KW-1185">Reference proteome</keyword>
<feature type="chain" id="PRO_5011665179" evidence="1">
    <location>
        <begin position="26"/>
        <end position="137"/>
    </location>
</feature>
<evidence type="ECO:0000256" key="1">
    <source>
        <dbReference type="SAM" id="SignalP"/>
    </source>
</evidence>
<proteinExistence type="predicted"/>
<organism evidence="2 3">
    <name type="scientific">Desulfoscipio geothermicus DSM 3669</name>
    <dbReference type="NCBI Taxonomy" id="1121426"/>
    <lineage>
        <taxon>Bacteria</taxon>
        <taxon>Bacillati</taxon>
        <taxon>Bacillota</taxon>
        <taxon>Clostridia</taxon>
        <taxon>Eubacteriales</taxon>
        <taxon>Desulfallaceae</taxon>
        <taxon>Desulfoscipio</taxon>
    </lineage>
</organism>
<reference evidence="3" key="1">
    <citation type="submission" date="2016-10" db="EMBL/GenBank/DDBJ databases">
        <authorList>
            <person name="Varghese N."/>
            <person name="Submissions S."/>
        </authorList>
    </citation>
    <scope>NUCLEOTIDE SEQUENCE [LARGE SCALE GENOMIC DNA]</scope>
    <source>
        <strain evidence="3">DSM 3669</strain>
    </source>
</reference>
<accession>A0A1I6DUV8</accession>
<feature type="signal peptide" evidence="1">
    <location>
        <begin position="1"/>
        <end position="25"/>
    </location>
</feature>
<protein>
    <submittedName>
        <fullName evidence="2">Uncharacterized protein</fullName>
    </submittedName>
</protein>
<gene>
    <name evidence="2" type="ORF">SAMN05660706_11841</name>
</gene>
<evidence type="ECO:0000313" key="3">
    <source>
        <dbReference type="Proteomes" id="UP000199584"/>
    </source>
</evidence>
<dbReference type="AlphaFoldDB" id="A0A1I6DUV8"/>
<evidence type="ECO:0000313" key="2">
    <source>
        <dbReference type="EMBL" id="SFR09269.1"/>
    </source>
</evidence>
<dbReference type="RefSeq" id="WP_092484268.1">
    <property type="nucleotide sequence ID" value="NZ_FOYM01000018.1"/>
</dbReference>
<name>A0A1I6DUV8_9FIRM</name>
<sequence length="137" mass="14675">MITKKIVTGISVTVLGIALMGVANAAPLQNTKDYKMPQSQMQIQDSAGKSGDQGALQFEMSGKYMNKYTGAVENQDKNKNDSVTAKQYGQFNMGPQMDYKTMQQNHETMVQYMNGAGMMGGSRGSMGSGMGSGSMGM</sequence>
<dbReference type="EMBL" id="FOYM01000018">
    <property type="protein sequence ID" value="SFR09269.1"/>
    <property type="molecule type" value="Genomic_DNA"/>
</dbReference>
<keyword evidence="1" id="KW-0732">Signal</keyword>